<evidence type="ECO:0000313" key="2">
    <source>
        <dbReference type="EMBL" id="MFC4196882.1"/>
    </source>
</evidence>
<protein>
    <submittedName>
        <fullName evidence="2">Uncharacterized protein</fullName>
    </submittedName>
</protein>
<dbReference type="Proteomes" id="UP001595792">
    <property type="component" value="Unassembled WGS sequence"/>
</dbReference>
<dbReference type="RefSeq" id="WP_378960222.1">
    <property type="nucleotide sequence ID" value="NZ_JBHRXC010000016.1"/>
</dbReference>
<sequence length="159" mass="17809">MIKTPRGKDGKDNTIPVDIAKKMTAAFRESQKADKGTFTEATWFPAQQIKQLAEKVAKFDGDGVRIYFGRYTDEIIDAINKLGYGDQIPHTYANMNTTLFVVTKVIDNKPRTDYFVDKVSQGHHDKIAMKKLSSSPSPTDPDDRGNLCPTDCDDDSELM</sequence>
<keyword evidence="3" id="KW-1185">Reference proteome</keyword>
<reference evidence="3" key="1">
    <citation type="journal article" date="2019" name="Int. J. Syst. Evol. Microbiol.">
        <title>The Global Catalogue of Microorganisms (GCM) 10K type strain sequencing project: providing services to taxonomists for standard genome sequencing and annotation.</title>
        <authorList>
            <consortium name="The Broad Institute Genomics Platform"/>
            <consortium name="The Broad Institute Genome Sequencing Center for Infectious Disease"/>
            <person name="Wu L."/>
            <person name="Ma J."/>
        </authorList>
    </citation>
    <scope>NUCLEOTIDE SEQUENCE [LARGE SCALE GENOMIC DNA]</scope>
    <source>
        <strain evidence="3">CCM 8689</strain>
    </source>
</reference>
<feature type="region of interest" description="Disordered" evidence="1">
    <location>
        <begin position="126"/>
        <end position="159"/>
    </location>
</feature>
<name>A0ABV8NMT1_9SPHI</name>
<accession>A0ABV8NMT1</accession>
<organism evidence="2 3">
    <name type="scientific">Pedobacter jamesrossensis</name>
    <dbReference type="NCBI Taxonomy" id="1908238"/>
    <lineage>
        <taxon>Bacteria</taxon>
        <taxon>Pseudomonadati</taxon>
        <taxon>Bacteroidota</taxon>
        <taxon>Sphingobacteriia</taxon>
        <taxon>Sphingobacteriales</taxon>
        <taxon>Sphingobacteriaceae</taxon>
        <taxon>Pedobacter</taxon>
    </lineage>
</organism>
<gene>
    <name evidence="2" type="ORF">ACFOUY_09250</name>
</gene>
<comment type="caution">
    <text evidence="2">The sequence shown here is derived from an EMBL/GenBank/DDBJ whole genome shotgun (WGS) entry which is preliminary data.</text>
</comment>
<evidence type="ECO:0000313" key="3">
    <source>
        <dbReference type="Proteomes" id="UP001595792"/>
    </source>
</evidence>
<dbReference type="EMBL" id="JBHSBY010000080">
    <property type="protein sequence ID" value="MFC4196882.1"/>
    <property type="molecule type" value="Genomic_DNA"/>
</dbReference>
<evidence type="ECO:0000256" key="1">
    <source>
        <dbReference type="SAM" id="MobiDB-lite"/>
    </source>
</evidence>
<proteinExistence type="predicted"/>